<evidence type="ECO:0000313" key="2">
    <source>
        <dbReference type="Proteomes" id="UP001165124"/>
    </source>
</evidence>
<dbReference type="EMBL" id="BSRZ01000003">
    <property type="protein sequence ID" value="GLW63461.1"/>
    <property type="molecule type" value="Genomic_DNA"/>
</dbReference>
<dbReference type="Proteomes" id="UP001165124">
    <property type="component" value="Unassembled WGS sequence"/>
</dbReference>
<name>A0A9W6PUH9_9ACTN</name>
<keyword evidence="2" id="KW-1185">Reference proteome</keyword>
<proteinExistence type="predicted"/>
<dbReference type="Pfam" id="PF19944">
    <property type="entry name" value="DUF6406"/>
    <property type="match status" value="1"/>
</dbReference>
<gene>
    <name evidence="1" type="ORF">Arub01_17050</name>
</gene>
<comment type="caution">
    <text evidence="1">The sequence shown here is derived from an EMBL/GenBank/DDBJ whole genome shotgun (WGS) entry which is preliminary data.</text>
</comment>
<protein>
    <submittedName>
        <fullName evidence="1">Uncharacterized protein</fullName>
    </submittedName>
</protein>
<sequence length="88" mass="9781">MAGEEIWLGPHLQANTDVGGKSVSFGVIGVDAREGQPLVVRLAATTDEERILDLCPGDTFPVYEQTWKIDRVEDARSRDWSVLLVRVE</sequence>
<evidence type="ECO:0000313" key="1">
    <source>
        <dbReference type="EMBL" id="GLW63461.1"/>
    </source>
</evidence>
<organism evidence="1 2">
    <name type="scientific">Actinomadura rubrobrunea</name>
    <dbReference type="NCBI Taxonomy" id="115335"/>
    <lineage>
        <taxon>Bacteria</taxon>
        <taxon>Bacillati</taxon>
        <taxon>Actinomycetota</taxon>
        <taxon>Actinomycetes</taxon>
        <taxon>Streptosporangiales</taxon>
        <taxon>Thermomonosporaceae</taxon>
        <taxon>Actinomadura</taxon>
    </lineage>
</organism>
<dbReference type="InterPro" id="IPR045642">
    <property type="entry name" value="DUF6406"/>
</dbReference>
<accession>A0A9W6PUH9</accession>
<dbReference type="AlphaFoldDB" id="A0A9W6PUH9"/>
<dbReference type="RefSeq" id="WP_146150233.1">
    <property type="nucleotide sequence ID" value="NZ_BSRZ01000003.1"/>
</dbReference>
<reference evidence="1" key="1">
    <citation type="submission" date="2023-02" db="EMBL/GenBank/DDBJ databases">
        <title>Actinomadura rubrobrunea NBRC 14622.</title>
        <authorList>
            <person name="Ichikawa N."/>
            <person name="Sato H."/>
            <person name="Tonouchi N."/>
        </authorList>
    </citation>
    <scope>NUCLEOTIDE SEQUENCE</scope>
    <source>
        <strain evidence="1">NBRC 14622</strain>
    </source>
</reference>